<name>A0ABR1PXS9_9PEZI</name>
<dbReference type="Proteomes" id="UP001391051">
    <property type="component" value="Unassembled WGS sequence"/>
</dbReference>
<reference evidence="2 3" key="1">
    <citation type="submission" date="2023-01" db="EMBL/GenBank/DDBJ databases">
        <title>Analysis of 21 Apiospora genomes using comparative genomics revels a genus with tremendous synthesis potential of carbohydrate active enzymes and secondary metabolites.</title>
        <authorList>
            <person name="Sorensen T."/>
        </authorList>
    </citation>
    <scope>NUCLEOTIDE SEQUENCE [LARGE SCALE GENOMIC DNA]</scope>
    <source>
        <strain evidence="2 3">CBS 24483</strain>
    </source>
</reference>
<dbReference type="RefSeq" id="XP_066694564.1">
    <property type="nucleotide sequence ID" value="XM_066847868.1"/>
</dbReference>
<gene>
    <name evidence="2" type="ORF">PG986_011646</name>
</gene>
<evidence type="ECO:0000313" key="3">
    <source>
        <dbReference type="Proteomes" id="UP001391051"/>
    </source>
</evidence>
<organism evidence="2 3">
    <name type="scientific">Apiospora aurea</name>
    <dbReference type="NCBI Taxonomy" id="335848"/>
    <lineage>
        <taxon>Eukaryota</taxon>
        <taxon>Fungi</taxon>
        <taxon>Dikarya</taxon>
        <taxon>Ascomycota</taxon>
        <taxon>Pezizomycotina</taxon>
        <taxon>Sordariomycetes</taxon>
        <taxon>Xylariomycetidae</taxon>
        <taxon>Amphisphaeriales</taxon>
        <taxon>Apiosporaceae</taxon>
        <taxon>Apiospora</taxon>
    </lineage>
</organism>
<evidence type="ECO:0000313" key="2">
    <source>
        <dbReference type="EMBL" id="KAK7942533.1"/>
    </source>
</evidence>
<feature type="coiled-coil region" evidence="1">
    <location>
        <begin position="74"/>
        <end position="101"/>
    </location>
</feature>
<protein>
    <submittedName>
        <fullName evidence="2">Uncharacterized protein</fullName>
    </submittedName>
</protein>
<sequence length="115" mass="13264">MVLTTESAKARRREISKIAMKECHGQGETAGCIKRTVLPLVIEMFPEPEKYQRPWTNWFREAAEAAQRAPAESLESLKAESDRLEDELYVKQAEIDQLKTEMEKELVVQFGDYSE</sequence>
<dbReference type="GeneID" id="92080930"/>
<comment type="caution">
    <text evidence="2">The sequence shown here is derived from an EMBL/GenBank/DDBJ whole genome shotgun (WGS) entry which is preliminary data.</text>
</comment>
<evidence type="ECO:0000256" key="1">
    <source>
        <dbReference type="SAM" id="Coils"/>
    </source>
</evidence>
<proteinExistence type="predicted"/>
<keyword evidence="3" id="KW-1185">Reference proteome</keyword>
<keyword evidence="1" id="KW-0175">Coiled coil</keyword>
<accession>A0ABR1PXS9</accession>
<dbReference type="EMBL" id="JAQQWE010000008">
    <property type="protein sequence ID" value="KAK7942533.1"/>
    <property type="molecule type" value="Genomic_DNA"/>
</dbReference>